<evidence type="ECO:0000256" key="3">
    <source>
        <dbReference type="ARBA" id="ARBA00022737"/>
    </source>
</evidence>
<dbReference type="InterPro" id="IPR027417">
    <property type="entry name" value="P-loop_NTPase"/>
</dbReference>
<dbReference type="InterPro" id="IPR000048">
    <property type="entry name" value="IQ_motif_EF-hand-BS"/>
</dbReference>
<dbReference type="GO" id="GO:0000922">
    <property type="term" value="C:spindle pole"/>
    <property type="evidence" value="ECO:0007669"/>
    <property type="project" value="TreeGrafter"/>
</dbReference>
<dbReference type="Pfam" id="PF00612">
    <property type="entry name" value="IQ"/>
    <property type="match status" value="5"/>
</dbReference>
<evidence type="ECO:0000256" key="1">
    <source>
        <dbReference type="ARBA" id="ARBA00004496"/>
    </source>
</evidence>
<dbReference type="Proteomes" id="UP000095284">
    <property type="component" value="Unplaced"/>
</dbReference>
<sequence>MKCFLITTATRLERVMAEVLIDLRRDGALECGEGQIKIPETARLFVIYNQLSMILMELERAHGLEDRRVRQEEHAAVVIQRFYRAQRGIRQQRLEHAAVVLQSHIRRFLAMRRYERLRHMYTSGRPIDEQALREGAEADQKEAEEFLRAVIGNPEKLEALDREQKLQKIYRRSEDRAATKIQRFYRSQRQQKLDKAAIVLQSHIRRFLAVRRYNRMKTARLEHIQPRMAVEIRVTPPAEDLPTSTESRLIPDAEVEEAAKKIQKFYRLHRNDMHRRLNQAATVIQSYIRRYLAMKRVERMRLAIEAEKNAATAHSDMTPEKAATKIQSVWRGFATRRRLSNTDPLQAQDPNRPNSST</sequence>
<dbReference type="PANTHER" id="PTHR22706:SF1">
    <property type="entry name" value="ASSEMBLY FACTOR FOR SPINDLE MICROTUBULES"/>
    <property type="match status" value="1"/>
</dbReference>
<feature type="compositionally biased region" description="Polar residues" evidence="5">
    <location>
        <begin position="341"/>
        <end position="357"/>
    </location>
</feature>
<dbReference type="AlphaFoldDB" id="A0A1I7RJ14"/>
<dbReference type="GO" id="GO:0051295">
    <property type="term" value="P:establishment of meiotic spindle localization"/>
    <property type="evidence" value="ECO:0007669"/>
    <property type="project" value="TreeGrafter"/>
</dbReference>
<dbReference type="GO" id="GO:0007051">
    <property type="term" value="P:spindle organization"/>
    <property type="evidence" value="ECO:0007669"/>
    <property type="project" value="TreeGrafter"/>
</dbReference>
<organism evidence="6 7">
    <name type="scientific">Bursaphelenchus xylophilus</name>
    <name type="common">Pinewood nematode worm</name>
    <name type="synonym">Aphelenchoides xylophilus</name>
    <dbReference type="NCBI Taxonomy" id="6326"/>
    <lineage>
        <taxon>Eukaryota</taxon>
        <taxon>Metazoa</taxon>
        <taxon>Ecdysozoa</taxon>
        <taxon>Nematoda</taxon>
        <taxon>Chromadorea</taxon>
        <taxon>Rhabditida</taxon>
        <taxon>Tylenchina</taxon>
        <taxon>Tylenchomorpha</taxon>
        <taxon>Aphelenchoidea</taxon>
        <taxon>Aphelenchoididae</taxon>
        <taxon>Bursaphelenchus</taxon>
    </lineage>
</organism>
<keyword evidence="2" id="KW-0963">Cytoplasm</keyword>
<protein>
    <submittedName>
        <fullName evidence="7">IQ calmodulin-binding motif family protein</fullName>
    </submittedName>
</protein>
<comment type="subcellular location">
    <subcellularLocation>
        <location evidence="1">Cytoplasm</location>
    </subcellularLocation>
</comment>
<feature type="region of interest" description="Disordered" evidence="5">
    <location>
        <begin position="337"/>
        <end position="357"/>
    </location>
</feature>
<dbReference type="WBParaSite" id="BXY_0069600.1">
    <property type="protein sequence ID" value="BXY_0069600.1"/>
    <property type="gene ID" value="BXY_0069600"/>
</dbReference>
<keyword evidence="3" id="KW-0677">Repeat</keyword>
<dbReference type="GO" id="GO:0000278">
    <property type="term" value="P:mitotic cell cycle"/>
    <property type="evidence" value="ECO:0007669"/>
    <property type="project" value="TreeGrafter"/>
</dbReference>
<accession>A0A1I7RJ14</accession>
<dbReference type="PROSITE" id="PS50096">
    <property type="entry name" value="IQ"/>
    <property type="match status" value="4"/>
</dbReference>
<dbReference type="GO" id="GO:0005516">
    <property type="term" value="F:calmodulin binding"/>
    <property type="evidence" value="ECO:0007669"/>
    <property type="project" value="UniProtKB-KW"/>
</dbReference>
<evidence type="ECO:0000256" key="2">
    <source>
        <dbReference type="ARBA" id="ARBA00022490"/>
    </source>
</evidence>
<name>A0A1I7RJ14_BURXY</name>
<evidence type="ECO:0000256" key="4">
    <source>
        <dbReference type="ARBA" id="ARBA00022860"/>
    </source>
</evidence>
<dbReference type="GO" id="GO:0005737">
    <property type="term" value="C:cytoplasm"/>
    <property type="evidence" value="ECO:0007669"/>
    <property type="project" value="UniProtKB-SubCell"/>
</dbReference>
<dbReference type="PANTHER" id="PTHR22706">
    <property type="entry name" value="ASSEMBLY FACTOR FOR SPINDLE MICROTUBULES"/>
    <property type="match status" value="1"/>
</dbReference>
<dbReference type="SUPFAM" id="SSF52540">
    <property type="entry name" value="P-loop containing nucleoside triphosphate hydrolases"/>
    <property type="match status" value="1"/>
</dbReference>
<evidence type="ECO:0000256" key="5">
    <source>
        <dbReference type="SAM" id="MobiDB-lite"/>
    </source>
</evidence>
<dbReference type="Gene3D" id="1.20.5.190">
    <property type="match status" value="3"/>
</dbReference>
<dbReference type="CDD" id="cd23767">
    <property type="entry name" value="IQCD"/>
    <property type="match status" value="1"/>
</dbReference>
<keyword evidence="4" id="KW-0112">Calmodulin-binding</keyword>
<proteinExistence type="predicted"/>
<dbReference type="SMART" id="SM00015">
    <property type="entry name" value="IQ"/>
    <property type="match status" value="6"/>
</dbReference>
<reference evidence="7" key="1">
    <citation type="submission" date="2016-11" db="UniProtKB">
        <authorList>
            <consortium name="WormBaseParasite"/>
        </authorList>
    </citation>
    <scope>IDENTIFICATION</scope>
</reference>
<evidence type="ECO:0000313" key="6">
    <source>
        <dbReference type="Proteomes" id="UP000095284"/>
    </source>
</evidence>
<evidence type="ECO:0000313" key="7">
    <source>
        <dbReference type="WBParaSite" id="BXY_0069600.1"/>
    </source>
</evidence>
<dbReference type="InterPro" id="IPR051185">
    <property type="entry name" value="ASPM"/>
</dbReference>